<dbReference type="PROSITE" id="PS01270">
    <property type="entry name" value="BAND_7"/>
    <property type="match status" value="1"/>
</dbReference>
<dbReference type="Pfam" id="PF01145">
    <property type="entry name" value="Band_7"/>
    <property type="match status" value="1"/>
</dbReference>
<dbReference type="PRINTS" id="PR00721">
    <property type="entry name" value="STOMATIN"/>
</dbReference>
<name>A0A7V5NYN9_9BACT</name>
<reference evidence="6" key="1">
    <citation type="journal article" date="2020" name="mSystems">
        <title>Genome- and Community-Level Interaction Insights into Carbon Utilization and Element Cycling Functions of Hydrothermarchaeota in Hydrothermal Sediment.</title>
        <authorList>
            <person name="Zhou Z."/>
            <person name="Liu Y."/>
            <person name="Xu W."/>
            <person name="Pan J."/>
            <person name="Luo Z.H."/>
            <person name="Li M."/>
        </authorList>
    </citation>
    <scope>NUCLEOTIDE SEQUENCE [LARGE SCALE GENOMIC DNA]</scope>
    <source>
        <strain evidence="6">HyVt-533</strain>
    </source>
</reference>
<dbReference type="PANTHER" id="PTHR10264:SF19">
    <property type="entry name" value="AT06885P-RELATED"/>
    <property type="match status" value="1"/>
</dbReference>
<dbReference type="FunFam" id="3.30.479.30:FF:000004">
    <property type="entry name" value="Putative membrane protease family, stomatin"/>
    <property type="match status" value="1"/>
</dbReference>
<evidence type="ECO:0000256" key="4">
    <source>
        <dbReference type="ARBA" id="ARBA00023136"/>
    </source>
</evidence>
<accession>A0A7V5NYN9</accession>
<proteinExistence type="inferred from homology"/>
<sequence length="155" mass="17776">KAVVQVENYYFATSQLAQTTLRSICGQAELDELLSEREKLNMRIQEILDADTEPWGVKVSKVEIKEIDLPDEMKRAMAKQAEAERERRSKIINAEGELQAAEKLLQAAQLMERSPITIQLRYLQTLREVAAENNSVTLFPIPIDLFKPFLTKEEK</sequence>
<dbReference type="Gene3D" id="3.30.479.30">
    <property type="entry name" value="Band 7 domain"/>
    <property type="match status" value="1"/>
</dbReference>
<dbReference type="InterPro" id="IPR018080">
    <property type="entry name" value="Band_7/stomatin-like_CS"/>
</dbReference>
<dbReference type="InterPro" id="IPR001972">
    <property type="entry name" value="Stomatin_HflK_fam"/>
</dbReference>
<evidence type="ECO:0000256" key="2">
    <source>
        <dbReference type="ARBA" id="ARBA00008164"/>
    </source>
</evidence>
<dbReference type="Proteomes" id="UP000886101">
    <property type="component" value="Unassembled WGS sequence"/>
</dbReference>
<feature type="domain" description="Band 7" evidence="5">
    <location>
        <begin position="14"/>
        <end position="97"/>
    </location>
</feature>
<dbReference type="EMBL" id="DROK01000066">
    <property type="protein sequence ID" value="HHI96669.1"/>
    <property type="molecule type" value="Genomic_DNA"/>
</dbReference>
<dbReference type="AlphaFoldDB" id="A0A7V5NYN9"/>
<dbReference type="InterPro" id="IPR036013">
    <property type="entry name" value="Band_7/SPFH_dom_sf"/>
</dbReference>
<dbReference type="InterPro" id="IPR001107">
    <property type="entry name" value="Band_7"/>
</dbReference>
<evidence type="ECO:0000256" key="3">
    <source>
        <dbReference type="ARBA" id="ARBA00017055"/>
    </source>
</evidence>
<evidence type="ECO:0000256" key="1">
    <source>
        <dbReference type="ARBA" id="ARBA00004167"/>
    </source>
</evidence>
<dbReference type="GO" id="GO:0098552">
    <property type="term" value="C:side of membrane"/>
    <property type="evidence" value="ECO:0007669"/>
    <property type="project" value="UniProtKB-ARBA"/>
</dbReference>
<dbReference type="PANTHER" id="PTHR10264">
    <property type="entry name" value="BAND 7 PROTEIN-RELATED"/>
    <property type="match status" value="1"/>
</dbReference>
<dbReference type="Gene3D" id="6.10.250.2090">
    <property type="match status" value="1"/>
</dbReference>
<comment type="subcellular location">
    <subcellularLocation>
        <location evidence="1">Membrane</location>
        <topology evidence="1">Single-pass membrane protein</topology>
    </subcellularLocation>
</comment>
<feature type="non-terminal residue" evidence="6">
    <location>
        <position position="1"/>
    </location>
</feature>
<protein>
    <recommendedName>
        <fullName evidence="3">Protein QmcA</fullName>
    </recommendedName>
</protein>
<gene>
    <name evidence="6" type="ORF">ENJ96_02330</name>
</gene>
<dbReference type="SUPFAM" id="SSF117892">
    <property type="entry name" value="Band 7/SPFH domain"/>
    <property type="match status" value="1"/>
</dbReference>
<comment type="caution">
    <text evidence="6">The sequence shown here is derived from an EMBL/GenBank/DDBJ whole genome shotgun (WGS) entry which is preliminary data.</text>
</comment>
<keyword evidence="4" id="KW-0472">Membrane</keyword>
<evidence type="ECO:0000313" key="6">
    <source>
        <dbReference type="EMBL" id="HHI96669.1"/>
    </source>
</evidence>
<dbReference type="GO" id="GO:0005886">
    <property type="term" value="C:plasma membrane"/>
    <property type="evidence" value="ECO:0007669"/>
    <property type="project" value="InterPro"/>
</dbReference>
<dbReference type="InterPro" id="IPR043202">
    <property type="entry name" value="Band-7_stomatin-like"/>
</dbReference>
<evidence type="ECO:0000259" key="5">
    <source>
        <dbReference type="Pfam" id="PF01145"/>
    </source>
</evidence>
<organism evidence="6">
    <name type="scientific">Thermodesulfatator atlanticus</name>
    <dbReference type="NCBI Taxonomy" id="501497"/>
    <lineage>
        <taxon>Bacteria</taxon>
        <taxon>Pseudomonadati</taxon>
        <taxon>Thermodesulfobacteriota</taxon>
        <taxon>Thermodesulfobacteria</taxon>
        <taxon>Thermodesulfobacteriales</taxon>
        <taxon>Thermodesulfatatoraceae</taxon>
        <taxon>Thermodesulfatator</taxon>
    </lineage>
</organism>
<comment type="similarity">
    <text evidence="2">Belongs to the band 7/mec-2 family.</text>
</comment>